<evidence type="ECO:0000313" key="12">
    <source>
        <dbReference type="EMBL" id="KAH8021684.1"/>
    </source>
</evidence>
<dbReference type="GO" id="GO:0005789">
    <property type="term" value="C:endoplasmic reticulum membrane"/>
    <property type="evidence" value="ECO:0007669"/>
    <property type="project" value="TreeGrafter"/>
</dbReference>
<evidence type="ECO:0000256" key="7">
    <source>
        <dbReference type="ARBA" id="ARBA00039669"/>
    </source>
</evidence>
<comment type="subcellular location">
    <subcellularLocation>
        <location evidence="1">Golgi apparatus membrane</location>
        <topology evidence="1">Multi-pass membrane protein</topology>
    </subcellularLocation>
</comment>
<evidence type="ECO:0000256" key="10">
    <source>
        <dbReference type="SAM" id="MobiDB-lite"/>
    </source>
</evidence>
<feature type="transmembrane region" description="Helical" evidence="11">
    <location>
        <begin position="167"/>
        <end position="185"/>
    </location>
</feature>
<evidence type="ECO:0000256" key="6">
    <source>
        <dbReference type="ARBA" id="ARBA00023136"/>
    </source>
</evidence>
<feature type="transmembrane region" description="Helical" evidence="11">
    <location>
        <begin position="308"/>
        <end position="328"/>
    </location>
</feature>
<dbReference type="PANTHER" id="PTHR10778:SF8">
    <property type="entry name" value="ADENOSINE 3'-PHOSPHO 5'-PHOSPHOSULFATE TRANSPORTER 2"/>
    <property type="match status" value="1"/>
</dbReference>
<accession>A0A9J6DHJ4</accession>
<feature type="transmembrane region" description="Helical" evidence="11">
    <location>
        <begin position="259"/>
        <end position="276"/>
    </location>
</feature>
<feature type="compositionally biased region" description="Polar residues" evidence="10">
    <location>
        <begin position="40"/>
        <end position="77"/>
    </location>
</feature>
<feature type="region of interest" description="Disordered" evidence="10">
    <location>
        <begin position="1"/>
        <end position="77"/>
    </location>
</feature>
<evidence type="ECO:0000256" key="4">
    <source>
        <dbReference type="ARBA" id="ARBA00022692"/>
    </source>
</evidence>
<dbReference type="PANTHER" id="PTHR10778">
    <property type="entry name" value="SOLUTE CARRIER FAMILY 35 MEMBER B"/>
    <property type="match status" value="1"/>
</dbReference>
<dbReference type="VEuPathDB" id="VectorBase:LOC119173979"/>
<dbReference type="VEuPathDB" id="VectorBase:LOC119174916"/>
<gene>
    <name evidence="12" type="ORF">HPB51_016080</name>
</gene>
<keyword evidence="5 11" id="KW-1133">Transmembrane helix</keyword>
<feature type="transmembrane region" description="Helical" evidence="11">
    <location>
        <begin position="348"/>
        <end position="365"/>
    </location>
</feature>
<evidence type="ECO:0000256" key="8">
    <source>
        <dbReference type="ARBA" id="ARBA00041866"/>
    </source>
</evidence>
<dbReference type="AlphaFoldDB" id="A0A9J6DHJ4"/>
<reference evidence="12" key="2">
    <citation type="submission" date="2021-09" db="EMBL/GenBank/DDBJ databases">
        <authorList>
            <person name="Jia N."/>
            <person name="Wang J."/>
            <person name="Shi W."/>
            <person name="Du L."/>
            <person name="Sun Y."/>
            <person name="Zhan W."/>
            <person name="Jiang J."/>
            <person name="Wang Q."/>
            <person name="Zhang B."/>
            <person name="Ji P."/>
            <person name="Sakyi L.B."/>
            <person name="Cui X."/>
            <person name="Yuan T."/>
            <person name="Jiang B."/>
            <person name="Yang W."/>
            <person name="Lam T.T.-Y."/>
            <person name="Chang Q."/>
            <person name="Ding S."/>
            <person name="Wang X."/>
            <person name="Zhu J."/>
            <person name="Ruan X."/>
            <person name="Zhao L."/>
            <person name="Wei J."/>
            <person name="Que T."/>
            <person name="Du C."/>
            <person name="Cheng J."/>
            <person name="Dai P."/>
            <person name="Han X."/>
            <person name="Huang E."/>
            <person name="Gao Y."/>
            <person name="Liu J."/>
            <person name="Shao H."/>
            <person name="Ye R."/>
            <person name="Li L."/>
            <person name="Wei W."/>
            <person name="Wang X."/>
            <person name="Wang C."/>
            <person name="Huo Q."/>
            <person name="Li W."/>
            <person name="Guo W."/>
            <person name="Chen H."/>
            <person name="Chen S."/>
            <person name="Zhou L."/>
            <person name="Zhou L."/>
            <person name="Ni X."/>
            <person name="Tian J."/>
            <person name="Zhou Y."/>
            <person name="Sheng Y."/>
            <person name="Liu T."/>
            <person name="Pan Y."/>
            <person name="Xia L."/>
            <person name="Li J."/>
            <person name="Zhao F."/>
            <person name="Cao W."/>
        </authorList>
    </citation>
    <scope>NUCLEOTIDE SEQUENCE</scope>
    <source>
        <strain evidence="12">Rmic-2018</strain>
        <tissue evidence="12">Larvae</tissue>
    </source>
</reference>
<comment type="caution">
    <text evidence="12">The sequence shown here is derived from an EMBL/GenBank/DDBJ whole genome shotgun (WGS) entry which is preliminary data.</text>
</comment>
<dbReference type="Pfam" id="PF08449">
    <property type="entry name" value="UAA"/>
    <property type="match status" value="1"/>
</dbReference>
<evidence type="ECO:0000256" key="2">
    <source>
        <dbReference type="ARBA" id="ARBA00010694"/>
    </source>
</evidence>
<keyword evidence="6 11" id="KW-0472">Membrane</keyword>
<proteinExistence type="inferred from homology"/>
<feature type="transmembrane region" description="Helical" evidence="11">
    <location>
        <begin position="283"/>
        <end position="302"/>
    </location>
</feature>
<dbReference type="InterPro" id="IPR013657">
    <property type="entry name" value="SCL35B1-4/HUT1"/>
</dbReference>
<evidence type="ECO:0000256" key="9">
    <source>
        <dbReference type="ARBA" id="ARBA00042729"/>
    </source>
</evidence>
<dbReference type="GO" id="GO:0046964">
    <property type="term" value="F:3'-phosphoadenosine 5'-phosphosulfate transmembrane transporter activity"/>
    <property type="evidence" value="ECO:0007669"/>
    <property type="project" value="TreeGrafter"/>
</dbReference>
<evidence type="ECO:0000256" key="11">
    <source>
        <dbReference type="SAM" id="Phobius"/>
    </source>
</evidence>
<feature type="transmembrane region" description="Helical" evidence="11">
    <location>
        <begin position="197"/>
        <end position="215"/>
    </location>
</feature>
<feature type="transmembrane region" description="Helical" evidence="11">
    <location>
        <begin position="235"/>
        <end position="253"/>
    </location>
</feature>
<evidence type="ECO:0000256" key="3">
    <source>
        <dbReference type="ARBA" id="ARBA00022448"/>
    </source>
</evidence>
<reference evidence="12" key="1">
    <citation type="journal article" date="2020" name="Cell">
        <title>Large-Scale Comparative Analyses of Tick Genomes Elucidate Their Genetic Diversity and Vector Capacities.</title>
        <authorList>
            <consortium name="Tick Genome and Microbiome Consortium (TIGMIC)"/>
            <person name="Jia N."/>
            <person name="Wang J."/>
            <person name="Shi W."/>
            <person name="Du L."/>
            <person name="Sun Y."/>
            <person name="Zhan W."/>
            <person name="Jiang J.F."/>
            <person name="Wang Q."/>
            <person name="Zhang B."/>
            <person name="Ji P."/>
            <person name="Bell-Sakyi L."/>
            <person name="Cui X.M."/>
            <person name="Yuan T.T."/>
            <person name="Jiang B.G."/>
            <person name="Yang W.F."/>
            <person name="Lam T.T."/>
            <person name="Chang Q.C."/>
            <person name="Ding S.J."/>
            <person name="Wang X.J."/>
            <person name="Zhu J.G."/>
            <person name="Ruan X.D."/>
            <person name="Zhao L."/>
            <person name="Wei J.T."/>
            <person name="Ye R.Z."/>
            <person name="Que T.C."/>
            <person name="Du C.H."/>
            <person name="Zhou Y.H."/>
            <person name="Cheng J.X."/>
            <person name="Dai P.F."/>
            <person name="Guo W.B."/>
            <person name="Han X.H."/>
            <person name="Huang E.J."/>
            <person name="Li L.F."/>
            <person name="Wei W."/>
            <person name="Gao Y.C."/>
            <person name="Liu J.Z."/>
            <person name="Shao H.Z."/>
            <person name="Wang X."/>
            <person name="Wang C.C."/>
            <person name="Yang T.C."/>
            <person name="Huo Q.B."/>
            <person name="Li W."/>
            <person name="Chen H.Y."/>
            <person name="Chen S.E."/>
            <person name="Zhou L.G."/>
            <person name="Ni X.B."/>
            <person name="Tian J.H."/>
            <person name="Sheng Y."/>
            <person name="Liu T."/>
            <person name="Pan Y.S."/>
            <person name="Xia L.Y."/>
            <person name="Li J."/>
            <person name="Zhao F."/>
            <person name="Cao W.C."/>
        </authorList>
    </citation>
    <scope>NUCLEOTIDE SEQUENCE</scope>
    <source>
        <strain evidence="12">Rmic-2018</strain>
    </source>
</reference>
<dbReference type="GO" id="GO:0000139">
    <property type="term" value="C:Golgi membrane"/>
    <property type="evidence" value="ECO:0007669"/>
    <property type="project" value="UniProtKB-SubCell"/>
</dbReference>
<keyword evidence="13" id="KW-1185">Reference proteome</keyword>
<feature type="compositionally biased region" description="Low complexity" evidence="10">
    <location>
        <begin position="29"/>
        <end position="39"/>
    </location>
</feature>
<comment type="similarity">
    <text evidence="2">Belongs to the nucleotide-sugar transporter family. SLC35B subfamily.</text>
</comment>
<name>A0A9J6DHJ4_RHIMP</name>
<evidence type="ECO:0000256" key="5">
    <source>
        <dbReference type="ARBA" id="ARBA00022989"/>
    </source>
</evidence>
<keyword evidence="3" id="KW-0813">Transport</keyword>
<organism evidence="12 13">
    <name type="scientific">Rhipicephalus microplus</name>
    <name type="common">Cattle tick</name>
    <name type="synonym">Boophilus microplus</name>
    <dbReference type="NCBI Taxonomy" id="6941"/>
    <lineage>
        <taxon>Eukaryota</taxon>
        <taxon>Metazoa</taxon>
        <taxon>Ecdysozoa</taxon>
        <taxon>Arthropoda</taxon>
        <taxon>Chelicerata</taxon>
        <taxon>Arachnida</taxon>
        <taxon>Acari</taxon>
        <taxon>Parasitiformes</taxon>
        <taxon>Ixodida</taxon>
        <taxon>Ixodoidea</taxon>
        <taxon>Ixodidae</taxon>
        <taxon>Rhipicephalinae</taxon>
        <taxon>Rhipicephalus</taxon>
        <taxon>Boophilus</taxon>
    </lineage>
</organism>
<keyword evidence="4 11" id="KW-0812">Transmembrane</keyword>
<dbReference type="Proteomes" id="UP000821866">
    <property type="component" value="Chromosome 7"/>
</dbReference>
<sequence length="465" mass="50361">MGNRLRNAKRMREMTKHGASLQQNGQGQSTATTSNSATSQPFTSAASSLNVGRQQHSTAKPQTPPGASQRLSNEKSPQLKSLVAVASKCTTSQNHVRVLDFGNVSSELTQDSSEGASNEASSERVVKAIESIRTSLTGAVNKVLRNSSGGITGPGPSKNKRKGTPHFVICAAGIMVVFLGYGYTQELMFHIEGFKPHGFYLTFVQFVLYSIFAFVERSMRMEKGRTAPLRTHLLLSVLSVGTIGLSNAALGYLNYPTQVLFKCCKLIPVLLGGILIQGKRYNYLDLLAAVLMSIGLAAFILTDNKLSPTFSLIGVMMISTALLFDAVIGNVQEKAMTAYGTPNSEIMIFSYSIGSVILLFFLVAMQDFTPAVIFFAQGCRALGPMVGRAMAKEARKTMGESELVQCEECKRWCYLDETAFTSLADVQKAGFVCRLCEALKAAVRRMEASIEGLQREARAECGSRG</sequence>
<protein>
    <recommendedName>
        <fullName evidence="7">Adenosine 3'-phospho 5'-phosphosulfate transporter 2</fullName>
    </recommendedName>
    <alternativeName>
        <fullName evidence="8">PAPS transporter 2</fullName>
    </alternativeName>
    <alternativeName>
        <fullName evidence="9">Solute carrier family 35 member B3 homolog</fullName>
    </alternativeName>
</protein>
<dbReference type="EMBL" id="JABSTU010000009">
    <property type="protein sequence ID" value="KAH8021684.1"/>
    <property type="molecule type" value="Genomic_DNA"/>
</dbReference>
<evidence type="ECO:0000313" key="13">
    <source>
        <dbReference type="Proteomes" id="UP000821866"/>
    </source>
</evidence>
<evidence type="ECO:0000256" key="1">
    <source>
        <dbReference type="ARBA" id="ARBA00004653"/>
    </source>
</evidence>